<dbReference type="EMBL" id="CAJHIT010000004">
    <property type="protein sequence ID" value="CAD6500785.1"/>
    <property type="molecule type" value="Genomic_DNA"/>
</dbReference>
<evidence type="ECO:0000313" key="2">
    <source>
        <dbReference type="EMBL" id="CAD6498645.1"/>
    </source>
</evidence>
<evidence type="ECO:0000256" key="1">
    <source>
        <dbReference type="SAM" id="MobiDB-lite"/>
    </source>
</evidence>
<feature type="region of interest" description="Disordered" evidence="1">
    <location>
        <begin position="1"/>
        <end position="22"/>
    </location>
</feature>
<feature type="compositionally biased region" description="Basic residues" evidence="1">
    <location>
        <begin position="13"/>
        <end position="22"/>
    </location>
</feature>
<organism evidence="3 4">
    <name type="scientific">Blumeria graminis f. sp. triticale</name>
    <dbReference type="NCBI Taxonomy" id="1689686"/>
    <lineage>
        <taxon>Eukaryota</taxon>
        <taxon>Fungi</taxon>
        <taxon>Dikarya</taxon>
        <taxon>Ascomycota</taxon>
        <taxon>Pezizomycotina</taxon>
        <taxon>Leotiomycetes</taxon>
        <taxon>Erysiphales</taxon>
        <taxon>Erysiphaceae</taxon>
        <taxon>Blumeria</taxon>
    </lineage>
</organism>
<reference evidence="3" key="1">
    <citation type="submission" date="2020-10" db="EMBL/GenBank/DDBJ databases">
        <authorList>
            <person name="Muller C M."/>
        </authorList>
    </citation>
    <scope>NUCLEOTIDE SEQUENCE</scope>
    <source>
        <strain evidence="3">THUN-12</strain>
    </source>
</reference>
<dbReference type="EMBL" id="CAJHIT010000001">
    <property type="protein sequence ID" value="CAD6498645.1"/>
    <property type="molecule type" value="Genomic_DNA"/>
</dbReference>
<comment type="caution">
    <text evidence="3">The sequence shown here is derived from an EMBL/GenBank/DDBJ whole genome shotgun (WGS) entry which is preliminary data.</text>
</comment>
<name>A0A9W4CXQ9_BLUGR</name>
<accession>A0A9W4CXQ9</accession>
<sequence length="22" mass="2729">MYNNHSRDTTTRSIHKYRTIHP</sequence>
<dbReference type="AlphaFoldDB" id="A0A9W4CXQ9"/>
<protein>
    <submittedName>
        <fullName evidence="2">BgTH12-04306</fullName>
    </submittedName>
    <submittedName>
        <fullName evidence="3">BgTH12-06491</fullName>
    </submittedName>
</protein>
<feature type="compositionally biased region" description="Basic and acidic residues" evidence="1">
    <location>
        <begin position="1"/>
        <end position="10"/>
    </location>
</feature>
<dbReference type="Proteomes" id="UP000683417">
    <property type="component" value="Unassembled WGS sequence"/>
</dbReference>
<proteinExistence type="predicted"/>
<evidence type="ECO:0000313" key="4">
    <source>
        <dbReference type="Proteomes" id="UP000683417"/>
    </source>
</evidence>
<evidence type="ECO:0000313" key="3">
    <source>
        <dbReference type="EMBL" id="CAD6500785.1"/>
    </source>
</evidence>
<gene>
    <name evidence="3" type="ORF">BGTH12_LOCUS2143</name>
    <name evidence="2" type="ORF">BGTH12_LOCUS3</name>
</gene>